<reference evidence="2" key="3">
    <citation type="submission" date="2015-02" db="EMBL/GenBank/DDBJ databases">
        <title>Evolutionary Origins and Diversification of the Mycorrhizal Mutualists.</title>
        <authorList>
            <consortium name="DOE Joint Genome Institute"/>
            <consortium name="Mycorrhizal Genomics Consortium"/>
            <person name="Kohler A."/>
            <person name="Kuo A."/>
            <person name="Nagy L.G."/>
            <person name="Floudas D."/>
            <person name="Copeland A."/>
            <person name="Barry K.W."/>
            <person name="Cichocki N."/>
            <person name="Veneault-Fourrey C."/>
            <person name="LaButti K."/>
            <person name="Lindquist E.A."/>
            <person name="Lipzen A."/>
            <person name="Lundell T."/>
            <person name="Morin E."/>
            <person name="Murat C."/>
            <person name="Riley R."/>
            <person name="Ohm R."/>
            <person name="Sun H."/>
            <person name="Tunlid A."/>
            <person name="Henrissat B."/>
            <person name="Grigoriev I.V."/>
            <person name="Hibbett D.S."/>
            <person name="Martin F."/>
        </authorList>
    </citation>
    <scope>NUCLEOTIDE SEQUENCE</scope>
    <source>
        <strain evidence="2 4">Ve08.2h10</strain>
    </source>
</reference>
<reference evidence="4" key="2">
    <citation type="submission" date="2015-01" db="EMBL/GenBank/DDBJ databases">
        <title>Evolutionary Origins and Diversification of the Mycorrhizal Mutualists.</title>
        <authorList>
            <consortium name="DOE Joint Genome Institute"/>
            <consortium name="Mycorrhizal Genomics Consortium"/>
            <person name="Kohler A."/>
            <person name="Kuo A."/>
            <person name="Nagy L.G."/>
            <person name="Floudas D."/>
            <person name="Copeland A."/>
            <person name="Barry K.W."/>
            <person name="Cichocki N."/>
            <person name="Veneault-Fourrey C."/>
            <person name="LaButti K."/>
            <person name="Lindquist E.A."/>
            <person name="Lipzen A."/>
            <person name="Lundell T."/>
            <person name="Morin E."/>
            <person name="Murat C."/>
            <person name="Riley R."/>
            <person name="Ohm R."/>
            <person name="Sun H."/>
            <person name="Tunlid A."/>
            <person name="Henrissat B."/>
            <person name="Grigoriev I.V."/>
            <person name="Hibbett D.S."/>
            <person name="Martin F."/>
        </authorList>
    </citation>
    <scope>NUCLEOTIDE SEQUENCE [LARGE SCALE GENOMIC DNA]</scope>
    <source>
        <strain evidence="3 4">Ve08.2h10</strain>
    </source>
</reference>
<reference evidence="2 4" key="1">
    <citation type="submission" date="2014-04" db="EMBL/GenBank/DDBJ databases">
        <authorList>
            <consortium name="DOE Joint Genome Institute"/>
            <person name="Kuo A."/>
            <person name="Kohler A."/>
            <person name="Jargeat P."/>
            <person name="Nagy L.G."/>
            <person name="Floudas D."/>
            <person name="Copeland A."/>
            <person name="Barry K.W."/>
            <person name="Cichocki N."/>
            <person name="Veneault-Fourrey C."/>
            <person name="LaButti K."/>
            <person name="Lindquist E.A."/>
            <person name="Lipzen A."/>
            <person name="Lundell T."/>
            <person name="Morin E."/>
            <person name="Murat C."/>
            <person name="Sun H."/>
            <person name="Tunlid A."/>
            <person name="Henrissat B."/>
            <person name="Grigoriev I.V."/>
            <person name="Hibbett D.S."/>
            <person name="Martin F."/>
            <person name="Nordberg H.P."/>
            <person name="Cantor M.N."/>
            <person name="Hua S.X."/>
        </authorList>
    </citation>
    <scope>NUCLEOTIDE SEQUENCE [LARGE SCALE GENOMIC DNA]</scope>
    <source>
        <strain evidence="2 4">Ve08.2h10</strain>
    </source>
</reference>
<dbReference type="EMBL" id="KN825639">
    <property type="protein sequence ID" value="KIK82330.1"/>
    <property type="molecule type" value="Genomic_DNA"/>
</dbReference>
<evidence type="ECO:0000313" key="4">
    <source>
        <dbReference type="Proteomes" id="UP000054538"/>
    </source>
</evidence>
<proteinExistence type="predicted"/>
<evidence type="ECO:0000313" key="2">
    <source>
        <dbReference type="EMBL" id="KIK79232.1"/>
    </source>
</evidence>
<dbReference type="HOGENOM" id="CLU_1750292_0_0_1"/>
<feature type="region of interest" description="Disordered" evidence="1">
    <location>
        <begin position="124"/>
        <end position="149"/>
    </location>
</feature>
<name>A0A0D0C8G4_9AGAM</name>
<evidence type="ECO:0000313" key="3">
    <source>
        <dbReference type="EMBL" id="KIK82330.1"/>
    </source>
</evidence>
<dbReference type="AlphaFoldDB" id="A0A0D0C8G4"/>
<gene>
    <name evidence="2" type="ORF">PAXRUDRAFT_289351</name>
    <name evidence="3" type="ORF">PAXRUDRAFT_719118</name>
</gene>
<sequence>MRAPWSTSPRVSFTKQISHQLQLINDFWREVLVLHNSQKDIVGYNSCYSISFACHSASSAAALVASASASAHGSSARRRMSFVALVVSMSPRVGLAGAAKKTVITRGAAKATMKPETVITRRATRRVGERRGERLGERGEQRGERVLHP</sequence>
<keyword evidence="4" id="KW-1185">Reference proteome</keyword>
<protein>
    <submittedName>
        <fullName evidence="2">Uncharacterized protein</fullName>
    </submittedName>
</protein>
<evidence type="ECO:0000256" key="1">
    <source>
        <dbReference type="SAM" id="MobiDB-lite"/>
    </source>
</evidence>
<dbReference type="Proteomes" id="UP000054538">
    <property type="component" value="Unassembled WGS sequence"/>
</dbReference>
<feature type="compositionally biased region" description="Basic and acidic residues" evidence="1">
    <location>
        <begin position="126"/>
        <end position="149"/>
    </location>
</feature>
<dbReference type="EMBL" id="KN826339">
    <property type="protein sequence ID" value="KIK79232.1"/>
    <property type="molecule type" value="Genomic_DNA"/>
</dbReference>
<accession>A0A0D0C8G4</accession>
<organism evidence="2 4">
    <name type="scientific">Paxillus rubicundulus Ve08.2h10</name>
    <dbReference type="NCBI Taxonomy" id="930991"/>
    <lineage>
        <taxon>Eukaryota</taxon>
        <taxon>Fungi</taxon>
        <taxon>Dikarya</taxon>
        <taxon>Basidiomycota</taxon>
        <taxon>Agaricomycotina</taxon>
        <taxon>Agaricomycetes</taxon>
        <taxon>Agaricomycetidae</taxon>
        <taxon>Boletales</taxon>
        <taxon>Paxilineae</taxon>
        <taxon>Paxillaceae</taxon>
        <taxon>Paxillus</taxon>
    </lineage>
</organism>